<evidence type="ECO:0000256" key="6">
    <source>
        <dbReference type="ARBA" id="ARBA00023211"/>
    </source>
</evidence>
<dbReference type="PANTHER" id="PTHR32494">
    <property type="entry name" value="ALLANTOATE DEIMINASE-RELATED"/>
    <property type="match status" value="1"/>
</dbReference>
<comment type="similarity">
    <text evidence="2">Belongs to the peptidase M20 family.</text>
</comment>
<dbReference type="Gene3D" id="3.40.630.10">
    <property type="entry name" value="Zn peptidases"/>
    <property type="match status" value="1"/>
</dbReference>
<dbReference type="NCBIfam" id="NF006771">
    <property type="entry name" value="PRK09290.1-5"/>
    <property type="match status" value="1"/>
</dbReference>
<protein>
    <submittedName>
        <fullName evidence="10">N-carbamoyl-L-amino acid hydrolase</fullName>
        <ecNumber evidence="10">3.5.1.87</ecNumber>
    </submittedName>
</protein>
<evidence type="ECO:0000256" key="3">
    <source>
        <dbReference type="ARBA" id="ARBA00011738"/>
    </source>
</evidence>
<dbReference type="EC" id="3.5.1.87" evidence="10"/>
<keyword evidence="6" id="KW-0464">Manganese</keyword>
<dbReference type="SUPFAM" id="SSF55031">
    <property type="entry name" value="Bacterial exopeptidase dimerisation domain"/>
    <property type="match status" value="1"/>
</dbReference>
<name>A0A6F9E6Y3_9BACL</name>
<dbReference type="NCBIfam" id="TIGR01879">
    <property type="entry name" value="hydantase"/>
    <property type="match status" value="1"/>
</dbReference>
<dbReference type="InterPro" id="IPR036264">
    <property type="entry name" value="Bact_exopeptidase_dim_dom"/>
</dbReference>
<dbReference type="CDD" id="cd03884">
    <property type="entry name" value="M20_bAS"/>
    <property type="match status" value="1"/>
</dbReference>
<dbReference type="PANTHER" id="PTHR32494:SF19">
    <property type="entry name" value="ALLANTOATE DEIMINASE-RELATED"/>
    <property type="match status" value="1"/>
</dbReference>
<dbReference type="GO" id="GO:0050538">
    <property type="term" value="F:N-carbamoyl-L-amino-acid hydrolase activity"/>
    <property type="evidence" value="ECO:0007669"/>
    <property type="project" value="UniProtKB-EC"/>
</dbReference>
<evidence type="ECO:0000313" key="10">
    <source>
        <dbReference type="EMBL" id="CAB3392277.1"/>
    </source>
</evidence>
<feature type="binding site" evidence="7">
    <location>
        <position position="192"/>
    </location>
    <ligand>
        <name>Zn(2+)</name>
        <dbReference type="ChEBI" id="CHEBI:29105"/>
        <label>1</label>
    </ligand>
</feature>
<gene>
    <name evidence="10" type="primary">amaB</name>
    <name evidence="10" type="ORF">COOX1_1330</name>
</gene>
<feature type="domain" description="Peptidase M20 dimerisation" evidence="9">
    <location>
        <begin position="213"/>
        <end position="311"/>
    </location>
</feature>
<dbReference type="GO" id="GO:0016813">
    <property type="term" value="F:hydrolase activity, acting on carbon-nitrogen (but not peptide) bonds, in linear amidines"/>
    <property type="evidence" value="ECO:0007669"/>
    <property type="project" value="InterPro"/>
</dbReference>
<reference evidence="10 11" key="1">
    <citation type="submission" date="2020-04" db="EMBL/GenBank/DDBJ databases">
        <authorList>
            <person name="Hogendoorn C."/>
        </authorList>
    </citation>
    <scope>NUCLEOTIDE SEQUENCE [LARGE SCALE GENOMIC DNA]</scope>
    <source>
        <strain evidence="10">COOX1</strain>
    </source>
</reference>
<dbReference type="EMBL" id="LR792683">
    <property type="protein sequence ID" value="CAB3392277.1"/>
    <property type="molecule type" value="Genomic_DNA"/>
</dbReference>
<keyword evidence="5 10" id="KW-0378">Hydrolase</keyword>
<dbReference type="InterPro" id="IPR011650">
    <property type="entry name" value="Peptidase_M20_dimer"/>
</dbReference>
<dbReference type="RefSeq" id="WP_170085323.1">
    <property type="nucleotide sequence ID" value="NZ_CP047972.1"/>
</dbReference>
<feature type="binding site" evidence="7">
    <location>
        <position position="82"/>
    </location>
    <ligand>
        <name>Zn(2+)</name>
        <dbReference type="ChEBI" id="CHEBI:29105"/>
        <label>1</label>
    </ligand>
</feature>
<feature type="binding site" evidence="7">
    <location>
        <position position="128"/>
    </location>
    <ligand>
        <name>Zn(2+)</name>
        <dbReference type="ChEBI" id="CHEBI:29105"/>
        <label>2</label>
    </ligand>
</feature>
<dbReference type="GO" id="GO:0046872">
    <property type="term" value="F:metal ion binding"/>
    <property type="evidence" value="ECO:0007669"/>
    <property type="project" value="UniProtKB-KW"/>
</dbReference>
<keyword evidence="4 7" id="KW-0479">Metal-binding</keyword>
<evidence type="ECO:0000313" key="11">
    <source>
        <dbReference type="Proteomes" id="UP000502196"/>
    </source>
</evidence>
<evidence type="ECO:0000256" key="7">
    <source>
        <dbReference type="PIRSR" id="PIRSR001235-1"/>
    </source>
</evidence>
<comment type="cofactor">
    <cofactor evidence="7">
        <name>Zn(2+)</name>
        <dbReference type="ChEBI" id="CHEBI:29105"/>
    </cofactor>
    <text evidence="7">Binds 2 Zn(2+) ions per subunit.</text>
</comment>
<dbReference type="SUPFAM" id="SSF53187">
    <property type="entry name" value="Zn-dependent exopeptidases"/>
    <property type="match status" value="1"/>
</dbReference>
<evidence type="ECO:0000256" key="4">
    <source>
        <dbReference type="ARBA" id="ARBA00022723"/>
    </source>
</evidence>
<feature type="binding site" evidence="8">
    <location>
        <position position="276"/>
    </location>
    <ligand>
        <name>allantoate</name>
        <dbReference type="ChEBI" id="CHEBI:17536"/>
    </ligand>
</feature>
<evidence type="ECO:0000259" key="9">
    <source>
        <dbReference type="Pfam" id="PF07687"/>
    </source>
</evidence>
<dbReference type="InterPro" id="IPR010158">
    <property type="entry name" value="Amidase_Cbmase"/>
</dbReference>
<evidence type="ECO:0000256" key="5">
    <source>
        <dbReference type="ARBA" id="ARBA00022801"/>
    </source>
</evidence>
<dbReference type="Proteomes" id="UP000502196">
    <property type="component" value="Chromosome"/>
</dbReference>
<feature type="binding site" evidence="7">
    <location>
        <position position="93"/>
    </location>
    <ligand>
        <name>Zn(2+)</name>
        <dbReference type="ChEBI" id="CHEBI:29105"/>
        <label>2</label>
    </ligand>
</feature>
<feature type="binding site" evidence="7">
    <location>
        <position position="383"/>
    </location>
    <ligand>
        <name>Zn(2+)</name>
        <dbReference type="ChEBI" id="CHEBI:29105"/>
        <label>2</label>
    </ligand>
</feature>
<dbReference type="Pfam" id="PF07687">
    <property type="entry name" value="M20_dimer"/>
    <property type="match status" value="1"/>
</dbReference>
<dbReference type="PIRSF" id="PIRSF001235">
    <property type="entry name" value="Amidase_carbamoylase"/>
    <property type="match status" value="1"/>
</dbReference>
<organism evidence="10 11">
    <name type="scientific">Kyrpidia spormannii</name>
    <dbReference type="NCBI Taxonomy" id="2055160"/>
    <lineage>
        <taxon>Bacteria</taxon>
        <taxon>Bacillati</taxon>
        <taxon>Bacillota</taxon>
        <taxon>Bacilli</taxon>
        <taxon>Bacillales</taxon>
        <taxon>Alicyclobacillaceae</taxon>
        <taxon>Kyrpidia</taxon>
    </lineage>
</organism>
<dbReference type="Pfam" id="PF01546">
    <property type="entry name" value="Peptidase_M20"/>
    <property type="match status" value="1"/>
</dbReference>
<dbReference type="InterPro" id="IPR002933">
    <property type="entry name" value="Peptidase_M20"/>
</dbReference>
<comment type="cofactor">
    <cofactor evidence="1">
        <name>Mn(2+)</name>
        <dbReference type="ChEBI" id="CHEBI:29035"/>
    </cofactor>
</comment>
<sequence length="427" mass="45889">MFEIPIRMERVLHRLKELAHCSAGKRGVTRLSFTSEFRQAGLLVRRWMKEAGMMVRVDALGNIIGHYPHHRRGGPAFLIGSHLDSVMEGGAFDGTLGVVAALEVVQALFESGVQTALPLEVVVFCDEEGARFHTTLLGSRAMAGTLLGEDLNARDARGITLADALREFGLDPLAFRSAKRDPEQIAGYMELHIEQGPILENEHLPCGVVSGIAGAVRGRFQVEGLAGHAGTVPMDARRDALVGAAEIILAVEEAARKSPSTVATVGNLQVFPGSSNVIPGRVEGTLDVRSLDDEERRRVFRQICQRAEGIAENGSLSFCCEVVLDTPAVQCSPRLMAAAAEAITHHGYPPLFIPSGAGHDALAMADLTEVGMIFVRCRGGVSHHPEEYVEPEDIEIGVSVFLEAVLRAMDSHPKASSTGQTEEAEVP</sequence>
<keyword evidence="7" id="KW-0862">Zinc</keyword>
<dbReference type="AlphaFoldDB" id="A0A6F9E6Y3"/>
<evidence type="ECO:0000256" key="8">
    <source>
        <dbReference type="PIRSR" id="PIRSR001235-2"/>
    </source>
</evidence>
<proteinExistence type="inferred from homology"/>
<evidence type="ECO:0000256" key="2">
    <source>
        <dbReference type="ARBA" id="ARBA00006153"/>
    </source>
</evidence>
<feature type="binding site" evidence="7">
    <location>
        <position position="93"/>
    </location>
    <ligand>
        <name>Zn(2+)</name>
        <dbReference type="ChEBI" id="CHEBI:29105"/>
        <label>1</label>
    </ligand>
</feature>
<feature type="binding site" evidence="8">
    <location>
        <position position="289"/>
    </location>
    <ligand>
        <name>allantoate</name>
        <dbReference type="ChEBI" id="CHEBI:17536"/>
    </ligand>
</feature>
<comment type="subunit">
    <text evidence="3">Homodimer.</text>
</comment>
<accession>A0A6F9E6Y3</accession>
<dbReference type="Gene3D" id="3.30.70.360">
    <property type="match status" value="1"/>
</dbReference>
<evidence type="ECO:0000256" key="1">
    <source>
        <dbReference type="ARBA" id="ARBA00001936"/>
    </source>
</evidence>
<feature type="binding site" evidence="8">
    <location>
        <position position="217"/>
    </location>
    <ligand>
        <name>allantoate</name>
        <dbReference type="ChEBI" id="CHEBI:17536"/>
    </ligand>
</feature>
<dbReference type="NCBIfam" id="NF006775">
    <property type="entry name" value="PRK09290.2-5"/>
    <property type="match status" value="1"/>
</dbReference>